<evidence type="ECO:0000313" key="3">
    <source>
        <dbReference type="Proteomes" id="UP001562425"/>
    </source>
</evidence>
<reference evidence="2 3" key="1">
    <citation type="submission" date="2024-05" db="EMBL/GenBank/DDBJ databases">
        <title>Culex pipiens pipiens assembly and annotation.</title>
        <authorList>
            <person name="Alout H."/>
            <person name="Durand T."/>
        </authorList>
    </citation>
    <scope>NUCLEOTIDE SEQUENCE [LARGE SCALE GENOMIC DNA]</scope>
    <source>
        <strain evidence="2">HA-2024</strain>
        <tissue evidence="2">Whole body</tissue>
    </source>
</reference>
<evidence type="ECO:0000256" key="1">
    <source>
        <dbReference type="SAM" id="MobiDB-lite"/>
    </source>
</evidence>
<accession>A0ABD1CKW8</accession>
<organism evidence="2 3">
    <name type="scientific">Culex pipiens pipiens</name>
    <name type="common">Northern house mosquito</name>
    <dbReference type="NCBI Taxonomy" id="38569"/>
    <lineage>
        <taxon>Eukaryota</taxon>
        <taxon>Metazoa</taxon>
        <taxon>Ecdysozoa</taxon>
        <taxon>Arthropoda</taxon>
        <taxon>Hexapoda</taxon>
        <taxon>Insecta</taxon>
        <taxon>Pterygota</taxon>
        <taxon>Neoptera</taxon>
        <taxon>Endopterygota</taxon>
        <taxon>Diptera</taxon>
        <taxon>Nematocera</taxon>
        <taxon>Culicoidea</taxon>
        <taxon>Culicidae</taxon>
        <taxon>Culicinae</taxon>
        <taxon>Culicini</taxon>
        <taxon>Culex</taxon>
        <taxon>Culex</taxon>
    </lineage>
</organism>
<name>A0ABD1CKW8_CULPP</name>
<sequence>MVVLNKPGGSQETGSGGNGSDRADQQAAGQEAAIQQPAAQVVPDQESLGDGALGRSDADVGELGGTETTGKQSNEQSALLLNPLFSDEMREVTDSEMVIVSPGDNERSDETMENAEAWSEQKGKGKKKGKRGRPKKSVPDTSGSDTRGGETITIAKSGRV</sequence>
<protein>
    <submittedName>
        <fullName evidence="2">Uncharacterized protein</fullName>
    </submittedName>
</protein>
<gene>
    <name evidence="2" type="ORF">pipiens_016521</name>
</gene>
<dbReference type="Proteomes" id="UP001562425">
    <property type="component" value="Unassembled WGS sequence"/>
</dbReference>
<evidence type="ECO:0000313" key="2">
    <source>
        <dbReference type="EMBL" id="KAL1377047.1"/>
    </source>
</evidence>
<proteinExistence type="predicted"/>
<feature type="region of interest" description="Disordered" evidence="1">
    <location>
        <begin position="1"/>
        <end position="77"/>
    </location>
</feature>
<feature type="compositionally biased region" description="Low complexity" evidence="1">
    <location>
        <begin position="25"/>
        <end position="46"/>
    </location>
</feature>
<feature type="region of interest" description="Disordered" evidence="1">
    <location>
        <begin position="95"/>
        <end position="160"/>
    </location>
</feature>
<comment type="caution">
    <text evidence="2">The sequence shown here is derived from an EMBL/GenBank/DDBJ whole genome shotgun (WGS) entry which is preliminary data.</text>
</comment>
<keyword evidence="3" id="KW-1185">Reference proteome</keyword>
<feature type="compositionally biased region" description="Polar residues" evidence="1">
    <location>
        <begin position="66"/>
        <end position="77"/>
    </location>
</feature>
<dbReference type="EMBL" id="JBEHCU010011218">
    <property type="protein sequence ID" value="KAL1377047.1"/>
    <property type="molecule type" value="Genomic_DNA"/>
</dbReference>
<feature type="compositionally biased region" description="Basic residues" evidence="1">
    <location>
        <begin position="124"/>
        <end position="136"/>
    </location>
</feature>
<dbReference type="AlphaFoldDB" id="A0ABD1CKW8"/>